<proteinExistence type="predicted"/>
<dbReference type="EMBL" id="JAKROA010000007">
    <property type="protein sequence ID" value="KAL5105799.1"/>
    <property type="molecule type" value="Genomic_DNA"/>
</dbReference>
<dbReference type="Proteomes" id="UP001651158">
    <property type="component" value="Unassembled WGS sequence"/>
</dbReference>
<organism evidence="2 3">
    <name type="scientific">Taenia crassiceps</name>
    <dbReference type="NCBI Taxonomy" id="6207"/>
    <lineage>
        <taxon>Eukaryota</taxon>
        <taxon>Metazoa</taxon>
        <taxon>Spiralia</taxon>
        <taxon>Lophotrochozoa</taxon>
        <taxon>Platyhelminthes</taxon>
        <taxon>Cestoda</taxon>
        <taxon>Eucestoda</taxon>
        <taxon>Cyclophyllidea</taxon>
        <taxon>Taeniidae</taxon>
        <taxon>Taenia</taxon>
    </lineage>
</organism>
<feature type="compositionally biased region" description="Basic and acidic residues" evidence="1">
    <location>
        <begin position="62"/>
        <end position="71"/>
    </location>
</feature>
<evidence type="ECO:0000256" key="1">
    <source>
        <dbReference type="SAM" id="MobiDB-lite"/>
    </source>
</evidence>
<reference evidence="2 3" key="1">
    <citation type="journal article" date="2022" name="Front. Cell. Infect. Microbiol.">
        <title>The Genomes of Two Strains of Taenia crassiceps the Animal Model for the Study of Human Cysticercosis.</title>
        <authorList>
            <person name="Bobes R.J."/>
            <person name="Estrada K."/>
            <person name="Rios-Valencia D.G."/>
            <person name="Calderon-Gallegos A."/>
            <person name="de la Torre P."/>
            <person name="Carrero J.C."/>
            <person name="Sanchez-Flores A."/>
            <person name="Laclette J.P."/>
        </authorList>
    </citation>
    <scope>NUCLEOTIDE SEQUENCE [LARGE SCALE GENOMIC DNA]</scope>
    <source>
        <strain evidence="2">WFUcys</strain>
    </source>
</reference>
<feature type="region of interest" description="Disordered" evidence="1">
    <location>
        <begin position="40"/>
        <end position="116"/>
    </location>
</feature>
<protein>
    <submittedName>
        <fullName evidence="2">Uncharacterized protein</fullName>
    </submittedName>
</protein>
<comment type="caution">
    <text evidence="2">The sequence shown here is derived from an EMBL/GenBank/DDBJ whole genome shotgun (WGS) entry which is preliminary data.</text>
</comment>
<evidence type="ECO:0000313" key="2">
    <source>
        <dbReference type="EMBL" id="KAL5105799.1"/>
    </source>
</evidence>
<evidence type="ECO:0000313" key="3">
    <source>
        <dbReference type="Proteomes" id="UP001651158"/>
    </source>
</evidence>
<keyword evidence="3" id="KW-1185">Reference proteome</keyword>
<gene>
    <name evidence="2" type="ORF">TcWFU_005224</name>
</gene>
<sequence>MELLAQYNFWLRKPEPRSNPLNDITTPSELLLARQHEDALTPTPTRQEAAGQHHCRVGHNQATKERSHTPVDEAAQGTHLEPPATIMHKPSDRRGPPTKARLHPILSSPSGVPNYSKDEEINKLAYAVASPQQQTLNEVQNSSPLLQSKI</sequence>
<accession>A0ABR4Q850</accession>
<name>A0ABR4Q850_9CEST</name>